<dbReference type="Gene3D" id="3.90.150.10">
    <property type="entry name" value="Variant Surface Glycoprotein, subunit A domain 1"/>
    <property type="match status" value="1"/>
</dbReference>
<reference evidence="9" key="1">
    <citation type="submission" date="2016-12" db="EMBL/GenBank/DDBJ databases">
        <title>Extending the VSGnome of Trypanosoma brucei strain TREU927.</title>
        <authorList>
            <person name="Cross G.A."/>
        </authorList>
    </citation>
    <scope>NUCLEOTIDE SEQUENCE</scope>
    <source>
        <strain evidence="9">Tb927.99.712</strain>
    </source>
</reference>
<evidence type="ECO:0000259" key="8">
    <source>
        <dbReference type="Pfam" id="PF00913"/>
    </source>
</evidence>
<dbReference type="InterPro" id="IPR001812">
    <property type="entry name" value="Trypano_VSG_A_N_dom"/>
</dbReference>
<feature type="signal peptide" evidence="7">
    <location>
        <begin position="1"/>
        <end position="32"/>
    </location>
</feature>
<evidence type="ECO:0000256" key="5">
    <source>
        <dbReference type="ARBA" id="ARBA00023180"/>
    </source>
</evidence>
<keyword evidence="5" id="KW-0325">Glycoprotein</keyword>
<evidence type="ECO:0000256" key="7">
    <source>
        <dbReference type="SAM" id="SignalP"/>
    </source>
</evidence>
<organism evidence="9">
    <name type="scientific">Trypanosoma brucei</name>
    <dbReference type="NCBI Taxonomy" id="5691"/>
    <lineage>
        <taxon>Eukaryota</taxon>
        <taxon>Discoba</taxon>
        <taxon>Euglenozoa</taxon>
        <taxon>Kinetoplastea</taxon>
        <taxon>Metakinetoplastina</taxon>
        <taxon>Trypanosomatida</taxon>
        <taxon>Trypanosomatidae</taxon>
        <taxon>Trypanosoma</taxon>
    </lineage>
</organism>
<evidence type="ECO:0000256" key="4">
    <source>
        <dbReference type="ARBA" id="ARBA00023136"/>
    </source>
</evidence>
<protein>
    <submittedName>
        <fullName evidence="9">Variant surface glycoprotein</fullName>
    </submittedName>
</protein>
<comment type="subcellular location">
    <subcellularLocation>
        <location evidence="1">Cell membrane</location>
        <topology evidence="1">Lipid-anchor</topology>
        <topology evidence="1">GPI-anchor</topology>
    </subcellularLocation>
</comment>
<evidence type="ECO:0000256" key="2">
    <source>
        <dbReference type="ARBA" id="ARBA00022475"/>
    </source>
</evidence>
<feature type="chain" id="PRO_5010727438" evidence="7">
    <location>
        <begin position="33"/>
        <end position="351"/>
    </location>
</feature>
<evidence type="ECO:0000256" key="6">
    <source>
        <dbReference type="ARBA" id="ARBA00023288"/>
    </source>
</evidence>
<proteinExistence type="predicted"/>
<evidence type="ECO:0000256" key="3">
    <source>
        <dbReference type="ARBA" id="ARBA00022622"/>
    </source>
</evidence>
<keyword evidence="3" id="KW-0336">GPI-anchor</keyword>
<dbReference type="EMBL" id="KY404486">
    <property type="protein sequence ID" value="ARB50737.1"/>
    <property type="molecule type" value="Genomic_DNA"/>
</dbReference>
<name>A0A1V0FY67_9TRYP</name>
<keyword evidence="4" id="KW-0472">Membrane</keyword>
<dbReference type="Pfam" id="PF00913">
    <property type="entry name" value="Trypan_glycop"/>
    <property type="match status" value="1"/>
</dbReference>
<sequence length="351" mass="36947">MYQEIQHAEQMHFHLIQAVAVILKLLSNQVYATGNGLKQEAWQQMCTTSSKLEKVSVLSKKQTETLHTTYSNFATPVMQLKAIAQQTDDTDKTLVLLAISSELDKAAAQIEADLKTWCEQGIQAAATTGHVIGGISEFLNLLTAAQDSSNAGGCLSQGGNDDTLVSSRSTLSGCIFDTTVVTEAAAQLTTEFDGGKMTTLSGTNVKETANAGNKCVLFQSTSATSAGKLFQKNSDFVIAGGTLRINNGNTNMDMQQGNNLQQHESKPGGTTIVQAAKDADAVVKAGTNPVTVSAAAKVKQIISNGAIEQAVIKAITAAENTVGAEQAKARAEAAITVLFGKNGDDTENKWS</sequence>
<accession>A0A1V0FY67</accession>
<evidence type="ECO:0000313" key="9">
    <source>
        <dbReference type="EMBL" id="ARB50737.1"/>
    </source>
</evidence>
<dbReference type="VEuPathDB" id="TriTrypDB:Tb427_000288600"/>
<evidence type="ECO:0000256" key="1">
    <source>
        <dbReference type="ARBA" id="ARBA00004609"/>
    </source>
</evidence>
<keyword evidence="6" id="KW-0449">Lipoprotein</keyword>
<keyword evidence="2" id="KW-1003">Cell membrane</keyword>
<dbReference type="AlphaFoldDB" id="A0A1V0FY67"/>
<dbReference type="GO" id="GO:0005886">
    <property type="term" value="C:plasma membrane"/>
    <property type="evidence" value="ECO:0007669"/>
    <property type="project" value="UniProtKB-SubCell"/>
</dbReference>
<keyword evidence="7" id="KW-0732">Signal</keyword>
<dbReference type="SUPFAM" id="SSF58087">
    <property type="entry name" value="Variant surface glycoprotein (N-terminal domain)"/>
    <property type="match status" value="1"/>
</dbReference>
<feature type="domain" description="Trypanosome variant surface glycoprotein A-type N-terminal" evidence="8">
    <location>
        <begin position="25"/>
        <end position="349"/>
    </location>
</feature>
<dbReference type="GO" id="GO:0042783">
    <property type="term" value="P:symbiont-mediated evasion of host immune response"/>
    <property type="evidence" value="ECO:0007669"/>
    <property type="project" value="InterPro"/>
</dbReference>
<dbReference type="GO" id="GO:0098552">
    <property type="term" value="C:side of membrane"/>
    <property type="evidence" value="ECO:0007669"/>
    <property type="project" value="UniProtKB-KW"/>
</dbReference>
<dbReference type="Gene3D" id="1.10.470.10">
    <property type="entry name" value="Variant Surface Glycoprotein, subunit A, domain 2"/>
    <property type="match status" value="1"/>
</dbReference>